<dbReference type="UniPathway" id="UPA00143"/>
<sequence>MEQQQAKTMISLVTQETAVTSCASGIFFEENAYVMAIATGSAIKFFTFGGQDLIPLLTVSARERITTLRFLENGRQGPQSLVALTVFGDVYVFSWDDGAIVTDILFTNPEPRPILETYSLDCNGTQIVTACNTGTIRLWTIQADGSHAYFELATDNNICEVCLPCQNEPVVFENVNNTTKWIRWSLTLEVAEVLAYGSFEGQLHGTLAIPHPTFPMCLFTTRGIVFHTLDTRHLSRHVAQQNPLTMGVISKNTEYYTRVFGSTEDGDLIFVDLHKNNDGHSTTSLFRGTRPSSLTYIQFRRGNEEEEGENGRERSREYIFIGSNCNDSHLYLVENDMIYNEVATLENIGPIRDIIERRTRTVPEVVTSSGSGTESTLRFVSSQLKLETERFVPTAPATRCFAAKTPISRNHSILICSTDDGTRIFRVSERAELDEIQQHEFDLNYTLAASNLCDSQTICQITNTVLRILQFNMESGTWTVILNQNLHDLLGSVGHPFVEAVINPSNGTIVIAQQFSIHTMSVILEDGRVSIVNICRRGVTDEITCIALTDQSNSPGSERFCSKYFVMAIGGTSPSVFRLTFDLTDMVLIVLLRYQAYSMLVKGRFLLIADEIGRITDLNDYDYKTNYPTPSEKTPTGTSPLRLCRINSVYGFAMACAEGSVVIDTIFGQIRPRCLPFVINYATTLYLNPLEDRLALCTNDGIRISKLFRRHDTCVIEENIRKIGYCTGSDAIVLVSQRPVYQLESVPRALLNHQIRPNVIGTRYAELDPQPITTLTIVDARTRLPTEAQPILSSEKYIGMVTGLIGAMDVIAITTLDNVPEAPFKVRLWIGQATRLTPEDDPYMSRFTSTVIGQIFNGNPTCTMILHRNQVLIHLDGEVLAVRFNGNGIQFGDSVPHETPQPEIVPSMFVTCQDTTLHLSHFNFAGLFQQHLRQGLPQAPFFLSAKPTCFVEGHIPYLQSMLAADPILFGTETGSIGYILKFNPTWSAILREYERCIDTRLPRINVQGVEYVSQAVFDVFESAPGDTRLQIMTQLDTDGWEENTGMTLQQIIDSIRKMFMVLELE</sequence>
<dbReference type="InterPro" id="IPR015943">
    <property type="entry name" value="WD40/YVTN_repeat-like_dom_sf"/>
</dbReference>
<proteinExistence type="predicted"/>
<dbReference type="EMBL" id="PDUG01000006">
    <property type="protein sequence ID" value="PIC21515.1"/>
    <property type="molecule type" value="Genomic_DNA"/>
</dbReference>
<dbReference type="OrthoDB" id="10340715at2759"/>
<dbReference type="AlphaFoldDB" id="A0A2G5T282"/>
<comment type="caution">
    <text evidence="2">The sequence shown here is derived from an EMBL/GenBank/DDBJ whole genome shotgun (WGS) entry which is preliminary data.</text>
</comment>
<organism evidence="2 3">
    <name type="scientific">Caenorhabditis nigoni</name>
    <dbReference type="NCBI Taxonomy" id="1611254"/>
    <lineage>
        <taxon>Eukaryota</taxon>
        <taxon>Metazoa</taxon>
        <taxon>Ecdysozoa</taxon>
        <taxon>Nematoda</taxon>
        <taxon>Chromadorea</taxon>
        <taxon>Rhabditida</taxon>
        <taxon>Rhabditina</taxon>
        <taxon>Rhabditomorpha</taxon>
        <taxon>Rhabditoidea</taxon>
        <taxon>Rhabditidae</taxon>
        <taxon>Peloderinae</taxon>
        <taxon>Caenorhabditis</taxon>
    </lineage>
</organism>
<dbReference type="Pfam" id="PF23726">
    <property type="entry name" value="Beta-prop_RSE1_2nd"/>
    <property type="match status" value="1"/>
</dbReference>
<dbReference type="GO" id="GO:0016567">
    <property type="term" value="P:protein ubiquitination"/>
    <property type="evidence" value="ECO:0007669"/>
    <property type="project" value="UniProtKB-UniPathway"/>
</dbReference>
<dbReference type="SUPFAM" id="SSF50978">
    <property type="entry name" value="WD40 repeat-like"/>
    <property type="match status" value="1"/>
</dbReference>
<keyword evidence="3" id="KW-1185">Reference proteome</keyword>
<gene>
    <name evidence="2" type="primary">Cnig_chr_X.g26319</name>
    <name evidence="2" type="ORF">B9Z55_026319</name>
</gene>
<evidence type="ECO:0000259" key="1">
    <source>
        <dbReference type="Pfam" id="PF23726"/>
    </source>
</evidence>
<accession>A0A2G5T282</accession>
<protein>
    <recommendedName>
        <fullName evidence="1">RSE1/DDB1/CPSF1 second beta-propeller domain-containing protein</fullName>
    </recommendedName>
</protein>
<dbReference type="PANTHER" id="PTHR10644">
    <property type="entry name" value="DNA REPAIR/RNA PROCESSING CPSF FAMILY"/>
    <property type="match status" value="1"/>
</dbReference>
<dbReference type="InterPro" id="IPR058543">
    <property type="entry name" value="Beta-prop_RSE1/DDB1/CPSF1_2nd"/>
</dbReference>
<evidence type="ECO:0000313" key="2">
    <source>
        <dbReference type="EMBL" id="PIC21515.1"/>
    </source>
</evidence>
<dbReference type="InterPro" id="IPR036322">
    <property type="entry name" value="WD40_repeat_dom_sf"/>
</dbReference>
<dbReference type="STRING" id="1611254.A0A2G5T282"/>
<dbReference type="Proteomes" id="UP000230233">
    <property type="component" value="Chromosome X"/>
</dbReference>
<name>A0A2G5T282_9PELO</name>
<dbReference type="InterPro" id="IPR050358">
    <property type="entry name" value="RSE1/DDB1/CFT1"/>
</dbReference>
<evidence type="ECO:0000313" key="3">
    <source>
        <dbReference type="Proteomes" id="UP000230233"/>
    </source>
</evidence>
<reference evidence="3" key="1">
    <citation type="submission" date="2017-10" db="EMBL/GenBank/DDBJ databases">
        <title>Rapid genome shrinkage in a self-fertile nematode reveals novel sperm competition proteins.</title>
        <authorList>
            <person name="Yin D."/>
            <person name="Schwarz E.M."/>
            <person name="Thomas C.G."/>
            <person name="Felde R.L."/>
            <person name="Korf I.F."/>
            <person name="Cutter A.D."/>
            <person name="Schartner C.M."/>
            <person name="Ralston E.J."/>
            <person name="Meyer B.J."/>
            <person name="Haag E.S."/>
        </authorList>
    </citation>
    <scope>NUCLEOTIDE SEQUENCE [LARGE SCALE GENOMIC DNA]</scope>
    <source>
        <strain evidence="3">JU1422</strain>
    </source>
</reference>
<feature type="domain" description="RSE1/DDB1/CPSF1 second beta-propeller" evidence="1">
    <location>
        <begin position="403"/>
        <end position="580"/>
    </location>
</feature>
<dbReference type="Gene3D" id="2.130.10.10">
    <property type="entry name" value="YVTN repeat-like/Quinoprotein amine dehydrogenase"/>
    <property type="match status" value="2"/>
</dbReference>